<accession>A0ABT2CY81</accession>
<dbReference type="Pfam" id="PF13439">
    <property type="entry name" value="Glyco_transf_4"/>
    <property type="match status" value="1"/>
</dbReference>
<dbReference type="EMBL" id="JANUGU010000003">
    <property type="protein sequence ID" value="MCS0658932.1"/>
    <property type="molecule type" value="Genomic_DNA"/>
</dbReference>
<dbReference type="InterPro" id="IPR028098">
    <property type="entry name" value="Glyco_trans_4-like_N"/>
</dbReference>
<gene>
    <name evidence="2" type="ORF">NX778_12745</name>
</gene>
<dbReference type="RefSeq" id="WP_258812116.1">
    <property type="nucleotide sequence ID" value="NZ_JANUGU010000003.1"/>
</dbReference>
<evidence type="ECO:0000313" key="2">
    <source>
        <dbReference type="EMBL" id="MCS0658932.1"/>
    </source>
</evidence>
<evidence type="ECO:0000313" key="3">
    <source>
        <dbReference type="Proteomes" id="UP001204621"/>
    </source>
</evidence>
<dbReference type="NCBIfam" id="TIGR03088">
    <property type="entry name" value="stp2"/>
    <property type="match status" value="1"/>
</dbReference>
<keyword evidence="3" id="KW-1185">Reference proteome</keyword>
<organism evidence="2 3">
    <name type="scientific">Massilia terrae</name>
    <dbReference type="NCBI Taxonomy" id="1811224"/>
    <lineage>
        <taxon>Bacteria</taxon>
        <taxon>Pseudomonadati</taxon>
        <taxon>Pseudomonadota</taxon>
        <taxon>Betaproteobacteria</taxon>
        <taxon>Burkholderiales</taxon>
        <taxon>Oxalobacteraceae</taxon>
        <taxon>Telluria group</taxon>
        <taxon>Massilia</taxon>
    </lineage>
</organism>
<dbReference type="Proteomes" id="UP001204621">
    <property type="component" value="Unassembled WGS sequence"/>
</dbReference>
<dbReference type="Pfam" id="PF13692">
    <property type="entry name" value="Glyco_trans_1_4"/>
    <property type="match status" value="1"/>
</dbReference>
<name>A0ABT2CY81_9BURK</name>
<protein>
    <submittedName>
        <fullName evidence="2">TIGR03088 family PEP-CTERM/XrtA system glycosyltransferase</fullName>
    </submittedName>
</protein>
<proteinExistence type="predicted"/>
<feature type="domain" description="Glycosyltransferase subfamily 4-like N-terminal" evidence="1">
    <location>
        <begin position="15"/>
        <end position="176"/>
    </location>
</feature>
<dbReference type="PANTHER" id="PTHR12526">
    <property type="entry name" value="GLYCOSYLTRANSFERASE"/>
    <property type="match status" value="1"/>
</dbReference>
<dbReference type="SUPFAM" id="SSF53756">
    <property type="entry name" value="UDP-Glycosyltransferase/glycogen phosphorylase"/>
    <property type="match status" value="1"/>
</dbReference>
<evidence type="ECO:0000259" key="1">
    <source>
        <dbReference type="Pfam" id="PF13439"/>
    </source>
</evidence>
<reference evidence="2 3" key="1">
    <citation type="submission" date="2022-08" db="EMBL/GenBank/DDBJ databases">
        <title>Reclassification of Massilia species as members of the genera Telluria, Duganella, Pseudoduganella, Mokoshia gen. nov. and Zemynaea gen. nov. using orthogonal and non-orthogonal genome-based approaches.</title>
        <authorList>
            <person name="Bowman J.P."/>
        </authorList>
    </citation>
    <scope>NUCLEOTIDE SEQUENCE [LARGE SCALE GENOMIC DNA]</scope>
    <source>
        <strain evidence="2 3">JCM 31606</strain>
    </source>
</reference>
<sequence length="390" mass="42011">MNENLIVHLIYRLDVGGMENLLVERINRMPAGAYRHVVVTLAGYSTEFARRISKPGVDICALDKQPGLSPGTHADLFKLLRRLRPAILHTYNLAGIEYAPAALLAGVPVRVNGLHGRDGADPEGRNWKHNLLRRLMLPFYHCCYANSGDMLAWNRKVIGVPGHKSCLLPNGIDAERFRPPADGEPRPDVGFGPGCRVIGTVGRIQDVKNHAALVDAFALLRARLPGMAGTLRLAIVGDGPLLPSLRDKVRALGLADLVWLPGARADIPDILRGFDVYAISSIAEGTPGSVLEAMASALPVVGTRVGGVPELIDDGVTGQLVAPRDPAAMADALARYLLAPELATAHGAAGRARVVSHYSMTAMVANYQALYDRLLERKTSFRKSIKSCVE</sequence>
<comment type="caution">
    <text evidence="2">The sequence shown here is derived from an EMBL/GenBank/DDBJ whole genome shotgun (WGS) entry which is preliminary data.</text>
</comment>
<dbReference type="InterPro" id="IPR017522">
    <property type="entry name" value="Sugar_tfrase_PEP-CTERM_Stp2"/>
</dbReference>
<dbReference type="Gene3D" id="3.40.50.2000">
    <property type="entry name" value="Glycogen Phosphorylase B"/>
    <property type="match status" value="2"/>
</dbReference>